<dbReference type="OrthoDB" id="6069857at2759"/>
<feature type="compositionally biased region" description="Polar residues" evidence="1">
    <location>
        <begin position="115"/>
        <end position="124"/>
    </location>
</feature>
<dbReference type="EMBL" id="CAJHNH020002627">
    <property type="protein sequence ID" value="CAG5127264.1"/>
    <property type="molecule type" value="Genomic_DNA"/>
</dbReference>
<feature type="region of interest" description="Disordered" evidence="1">
    <location>
        <begin position="1"/>
        <end position="55"/>
    </location>
</feature>
<evidence type="ECO:0000256" key="1">
    <source>
        <dbReference type="SAM" id="MobiDB-lite"/>
    </source>
</evidence>
<accession>A0A8S3ZCK4</accession>
<feature type="compositionally biased region" description="Low complexity" evidence="1">
    <location>
        <begin position="350"/>
        <end position="363"/>
    </location>
</feature>
<name>A0A8S3ZCK4_9EUPU</name>
<evidence type="ECO:0000313" key="2">
    <source>
        <dbReference type="EMBL" id="CAG5127264.1"/>
    </source>
</evidence>
<dbReference type="Proteomes" id="UP000678393">
    <property type="component" value="Unassembled WGS sequence"/>
</dbReference>
<reference evidence="2" key="1">
    <citation type="submission" date="2021-04" db="EMBL/GenBank/DDBJ databases">
        <authorList>
            <consortium name="Molecular Ecology Group"/>
        </authorList>
    </citation>
    <scope>NUCLEOTIDE SEQUENCE</scope>
</reference>
<feature type="region of interest" description="Disordered" evidence="1">
    <location>
        <begin position="338"/>
        <end position="363"/>
    </location>
</feature>
<proteinExistence type="predicted"/>
<protein>
    <submittedName>
        <fullName evidence="2">Uncharacterized protein</fullName>
    </submittedName>
</protein>
<feature type="compositionally biased region" description="Polar residues" evidence="1">
    <location>
        <begin position="1"/>
        <end position="17"/>
    </location>
</feature>
<evidence type="ECO:0000313" key="3">
    <source>
        <dbReference type="Proteomes" id="UP000678393"/>
    </source>
</evidence>
<comment type="caution">
    <text evidence="2">The sequence shown here is derived from an EMBL/GenBank/DDBJ whole genome shotgun (WGS) entry which is preliminary data.</text>
</comment>
<feature type="region of interest" description="Disordered" evidence="1">
    <location>
        <begin position="113"/>
        <end position="133"/>
    </location>
</feature>
<organism evidence="2 3">
    <name type="scientific">Candidula unifasciata</name>
    <dbReference type="NCBI Taxonomy" id="100452"/>
    <lineage>
        <taxon>Eukaryota</taxon>
        <taxon>Metazoa</taxon>
        <taxon>Spiralia</taxon>
        <taxon>Lophotrochozoa</taxon>
        <taxon>Mollusca</taxon>
        <taxon>Gastropoda</taxon>
        <taxon>Heterobranchia</taxon>
        <taxon>Euthyneura</taxon>
        <taxon>Panpulmonata</taxon>
        <taxon>Eupulmonata</taxon>
        <taxon>Stylommatophora</taxon>
        <taxon>Helicina</taxon>
        <taxon>Helicoidea</taxon>
        <taxon>Geomitridae</taxon>
        <taxon>Candidula</taxon>
    </lineage>
</organism>
<gene>
    <name evidence="2" type="ORF">CUNI_LOCUS12822</name>
</gene>
<dbReference type="AlphaFoldDB" id="A0A8S3ZCK4"/>
<keyword evidence="3" id="KW-1185">Reference proteome</keyword>
<sequence>MGACYSKNTAAGSSSEITRPKHKQRDSPRAGNGNAGITKQKDKHLTKPAVVNDTSNDAESNLSILDAVNEHVNETLVNSGVVPSDSGIESIDTVVDDAGDSVHLKQTDEFYNTVEHPNSGSSLRSGGHDLSLGSRQDERHVIDHNDAQSSKDPTTACSKIHTDHDRLSAKNGTVTIINALTNDSHGSIHDFLLKQNVQLADSSNKDGGISTASESTAKGSHVIQDSVPSMKGYDNQQSNVLSETTMRYRAPLAAFDSVEGNLNESSIHLNGKRQSLLSEILDLTESLCKCDFYSSENCFRDHGVNGTATGFRLSRRGSEIGASGQFEKIDEHLNQIDRSASPKCNPHNGSSSTSTSQMSSTPTRKLASLAKNVSFAAHEDISTVAASGASFNSRLDSMLSSDKYSQRTASEIIFPNKQKDLHKRSASLGSMKATMSDSSSDVPDGTTEDDIASLDLDNISRVTSISYNSIRQLVESTENLVSDLYIARSLTIEGVDCVAIPKDVYRQMQTDLATLKQQLLFLSSVMQEMSLLSHLGVGWISWLDVTVVPLGVGWISWLDVTVVPPGCGLDQLTGCNGKL</sequence>